<evidence type="ECO:0000313" key="5">
    <source>
        <dbReference type="Proteomes" id="UP000823561"/>
    </source>
</evidence>
<dbReference type="PANTHER" id="PTHR10183:SF302">
    <property type="entry name" value="CALPAIN-14"/>
    <property type="match status" value="1"/>
</dbReference>
<dbReference type="SUPFAM" id="SSF54001">
    <property type="entry name" value="Cysteine proteinases"/>
    <property type="match status" value="1"/>
</dbReference>
<accession>A0AAV6FTE9</accession>
<evidence type="ECO:0000259" key="3">
    <source>
        <dbReference type="PROSITE" id="PS50203"/>
    </source>
</evidence>
<reference evidence="4" key="1">
    <citation type="submission" date="2020-10" db="EMBL/GenBank/DDBJ databases">
        <title>Chromosome-scale genome assembly of the Allis shad, Alosa alosa.</title>
        <authorList>
            <person name="Margot Z."/>
            <person name="Christophe K."/>
            <person name="Cabau C."/>
            <person name="Louis A."/>
            <person name="Berthelot C."/>
            <person name="Parey E."/>
            <person name="Roest Crollius H."/>
            <person name="Montfort J."/>
            <person name="Robinson-Rechavi M."/>
            <person name="Bucao C."/>
            <person name="Bouchez O."/>
            <person name="Gislard M."/>
            <person name="Lluch J."/>
            <person name="Milhes M."/>
            <person name="Lampietro C."/>
            <person name="Lopez Roques C."/>
            <person name="Donnadieu C."/>
            <person name="Braasch I."/>
            <person name="Desvignes T."/>
            <person name="Postlethwait J."/>
            <person name="Bobe J."/>
            <person name="Guiguen Y."/>
        </authorList>
    </citation>
    <scope>NUCLEOTIDE SEQUENCE</scope>
    <source>
        <strain evidence="4">M-15738</strain>
        <tissue evidence="4">Blood</tissue>
    </source>
</reference>
<dbReference type="Proteomes" id="UP000823561">
    <property type="component" value="Chromosome 19"/>
</dbReference>
<comment type="caution">
    <text evidence="2">Lacks conserved residue(s) required for the propagation of feature annotation.</text>
</comment>
<evidence type="ECO:0000256" key="1">
    <source>
        <dbReference type="ARBA" id="ARBA00007623"/>
    </source>
</evidence>
<dbReference type="InterPro" id="IPR001300">
    <property type="entry name" value="Peptidase_C2_calpain_cat"/>
</dbReference>
<dbReference type="InterPro" id="IPR038765">
    <property type="entry name" value="Papain-like_cys_pep_sf"/>
</dbReference>
<name>A0AAV6FTE9_9TELE</name>
<comment type="caution">
    <text evidence="4">The sequence shown here is derived from an EMBL/GenBank/DDBJ whole genome shotgun (WGS) entry which is preliminary data.</text>
</comment>
<proteinExistence type="inferred from homology"/>
<dbReference type="GO" id="GO:0004198">
    <property type="term" value="F:calcium-dependent cysteine-type endopeptidase activity"/>
    <property type="evidence" value="ECO:0007669"/>
    <property type="project" value="InterPro"/>
</dbReference>
<protein>
    <recommendedName>
        <fullName evidence="3">Calpain catalytic domain-containing protein</fullName>
    </recommendedName>
</protein>
<feature type="domain" description="Calpain catalytic" evidence="3">
    <location>
        <begin position="1"/>
        <end position="58"/>
    </location>
</feature>
<organism evidence="4 5">
    <name type="scientific">Alosa alosa</name>
    <name type="common">allis shad</name>
    <dbReference type="NCBI Taxonomy" id="278164"/>
    <lineage>
        <taxon>Eukaryota</taxon>
        <taxon>Metazoa</taxon>
        <taxon>Chordata</taxon>
        <taxon>Craniata</taxon>
        <taxon>Vertebrata</taxon>
        <taxon>Euteleostomi</taxon>
        <taxon>Actinopterygii</taxon>
        <taxon>Neopterygii</taxon>
        <taxon>Teleostei</taxon>
        <taxon>Clupei</taxon>
        <taxon>Clupeiformes</taxon>
        <taxon>Clupeoidei</taxon>
        <taxon>Clupeidae</taxon>
        <taxon>Alosa</taxon>
    </lineage>
</organism>
<dbReference type="Gene3D" id="3.90.70.10">
    <property type="entry name" value="Cysteine proteinases"/>
    <property type="match status" value="1"/>
</dbReference>
<comment type="similarity">
    <text evidence="1">Belongs to the peptidase C2 family.</text>
</comment>
<dbReference type="Pfam" id="PF00648">
    <property type="entry name" value="Peptidase_C2"/>
    <property type="match status" value="1"/>
</dbReference>
<sequence>MEKAYAKVCGSYANMNAGSVSEALMDFTGGIHMTFKLNEAPADLWDIMFRAARSKSLMGCGTPAGYHIKLEALKGECANDNDKNLLVSLMQKSDKRNRHLDSNFNIGFSIFSVR</sequence>
<keyword evidence="5" id="KW-1185">Reference proteome</keyword>
<gene>
    <name evidence="4" type="ORF">AALO_G00248590</name>
</gene>
<dbReference type="PROSITE" id="PS50203">
    <property type="entry name" value="CALPAIN_CAT"/>
    <property type="match status" value="1"/>
</dbReference>
<dbReference type="PANTHER" id="PTHR10183">
    <property type="entry name" value="CALPAIN"/>
    <property type="match status" value="1"/>
</dbReference>
<dbReference type="AlphaFoldDB" id="A0AAV6FTE9"/>
<evidence type="ECO:0000313" key="4">
    <source>
        <dbReference type="EMBL" id="KAG5265988.1"/>
    </source>
</evidence>
<dbReference type="EMBL" id="JADWDJ010000019">
    <property type="protein sequence ID" value="KAG5265988.1"/>
    <property type="molecule type" value="Genomic_DNA"/>
</dbReference>
<dbReference type="GO" id="GO:0005737">
    <property type="term" value="C:cytoplasm"/>
    <property type="evidence" value="ECO:0007669"/>
    <property type="project" value="TreeGrafter"/>
</dbReference>
<dbReference type="InterPro" id="IPR022684">
    <property type="entry name" value="Calpain_cysteine_protease"/>
</dbReference>
<evidence type="ECO:0000256" key="2">
    <source>
        <dbReference type="PROSITE-ProRule" id="PRU00239"/>
    </source>
</evidence>
<dbReference type="GO" id="GO:0006508">
    <property type="term" value="P:proteolysis"/>
    <property type="evidence" value="ECO:0007669"/>
    <property type="project" value="InterPro"/>
</dbReference>